<dbReference type="InterPro" id="IPR008927">
    <property type="entry name" value="6-PGluconate_DH-like_C_sf"/>
</dbReference>
<dbReference type="InterPro" id="IPR013752">
    <property type="entry name" value="KPA_reductase"/>
</dbReference>
<dbReference type="GO" id="GO:0008677">
    <property type="term" value="F:2-dehydropantoate 2-reductase activity"/>
    <property type="evidence" value="ECO:0007669"/>
    <property type="project" value="UniProtKB-EC"/>
</dbReference>
<evidence type="ECO:0000256" key="3">
    <source>
        <dbReference type="ARBA" id="ARBA00023002"/>
    </source>
</evidence>
<sequence>MKYAVIGAGGTGGCIGGYLARQGNDVTLIARGAHLEAIRENGLTVRSARTGDFTVRNQKACTMEEYRDTPDVVFVCVKYYSLGETIDFLRRRAGKDTLVIPILNVFGTGEVLQTACPSCTVLDGCVYIFSMIQEPGIIRQPTSIFRVFFGFRQGQDRRLEAVAKKVEEDLRAAGIDAYFTEQILKEALQKFSFVSPMGAAGLYYDAHGGDFMVPGEKQDTFFALVREVERLGNALGVTFEEDLVEINREIMMGLTKDSTTSMQRDVQRGGESEIDGLVHRVVRLAREKNVELPVYEKISAWAAEKGIR</sequence>
<evidence type="ECO:0000256" key="4">
    <source>
        <dbReference type="RuleBase" id="RU362068"/>
    </source>
</evidence>
<feature type="domain" description="Ketopantoate reductase N-terminal" evidence="5">
    <location>
        <begin position="3"/>
        <end position="142"/>
    </location>
</feature>
<keyword evidence="2 4" id="KW-0521">NADP</keyword>
<evidence type="ECO:0000313" key="7">
    <source>
        <dbReference type="EMBL" id="HIS33124.1"/>
    </source>
</evidence>
<dbReference type="GO" id="GO:0015940">
    <property type="term" value="P:pantothenate biosynthetic process"/>
    <property type="evidence" value="ECO:0007669"/>
    <property type="project" value="UniProtKB-KW"/>
</dbReference>
<dbReference type="EMBL" id="DVIQ01000112">
    <property type="protein sequence ID" value="HIS33124.1"/>
    <property type="molecule type" value="Genomic_DNA"/>
</dbReference>
<evidence type="ECO:0000256" key="2">
    <source>
        <dbReference type="ARBA" id="ARBA00022857"/>
    </source>
</evidence>
<dbReference type="Proteomes" id="UP000823935">
    <property type="component" value="Unassembled WGS sequence"/>
</dbReference>
<dbReference type="AlphaFoldDB" id="A0A9D1JM62"/>
<dbReference type="Pfam" id="PF08546">
    <property type="entry name" value="ApbA_C"/>
    <property type="match status" value="1"/>
</dbReference>
<dbReference type="InterPro" id="IPR003710">
    <property type="entry name" value="ApbA"/>
</dbReference>
<reference evidence="7" key="2">
    <citation type="journal article" date="2021" name="PeerJ">
        <title>Extensive microbial diversity within the chicken gut microbiome revealed by metagenomics and culture.</title>
        <authorList>
            <person name="Gilroy R."/>
            <person name="Ravi A."/>
            <person name="Getino M."/>
            <person name="Pursley I."/>
            <person name="Horton D.L."/>
            <person name="Alikhan N.F."/>
            <person name="Baker D."/>
            <person name="Gharbi K."/>
            <person name="Hall N."/>
            <person name="Watson M."/>
            <person name="Adriaenssens E.M."/>
            <person name="Foster-Nyarko E."/>
            <person name="Jarju S."/>
            <person name="Secka A."/>
            <person name="Antonio M."/>
            <person name="Oren A."/>
            <person name="Chaudhuri R.R."/>
            <person name="La Ragione R."/>
            <person name="Hildebrand F."/>
            <person name="Pallen M.J."/>
        </authorList>
    </citation>
    <scope>NUCLEOTIDE SEQUENCE</scope>
    <source>
        <strain evidence="7">CHK190-19873</strain>
    </source>
</reference>
<proteinExistence type="inferred from homology"/>
<organism evidence="7 8">
    <name type="scientific">Candidatus Limivivens intestinipullorum</name>
    <dbReference type="NCBI Taxonomy" id="2840858"/>
    <lineage>
        <taxon>Bacteria</taxon>
        <taxon>Bacillati</taxon>
        <taxon>Bacillota</taxon>
        <taxon>Clostridia</taxon>
        <taxon>Lachnospirales</taxon>
        <taxon>Lachnospiraceae</taxon>
        <taxon>Lachnospiraceae incertae sedis</taxon>
        <taxon>Candidatus Limivivens</taxon>
    </lineage>
</organism>
<dbReference type="InterPro" id="IPR051402">
    <property type="entry name" value="KPR-Related"/>
</dbReference>
<comment type="caution">
    <text evidence="7">The sequence shown here is derived from an EMBL/GenBank/DDBJ whole genome shotgun (WGS) entry which is preliminary data.</text>
</comment>
<dbReference type="Gene3D" id="3.40.50.720">
    <property type="entry name" value="NAD(P)-binding Rossmann-like Domain"/>
    <property type="match status" value="1"/>
</dbReference>
<dbReference type="Pfam" id="PF02558">
    <property type="entry name" value="ApbA"/>
    <property type="match status" value="1"/>
</dbReference>
<reference evidence="7" key="1">
    <citation type="submission" date="2020-10" db="EMBL/GenBank/DDBJ databases">
        <authorList>
            <person name="Gilroy R."/>
        </authorList>
    </citation>
    <scope>NUCLEOTIDE SEQUENCE</scope>
    <source>
        <strain evidence="7">CHK190-19873</strain>
    </source>
</reference>
<dbReference type="GO" id="GO:0005737">
    <property type="term" value="C:cytoplasm"/>
    <property type="evidence" value="ECO:0007669"/>
    <property type="project" value="TreeGrafter"/>
</dbReference>
<name>A0A9D1JM62_9FIRM</name>
<dbReference type="Gene3D" id="1.10.1040.10">
    <property type="entry name" value="N-(1-d-carboxylethyl)-l-norvaline Dehydrogenase, domain 2"/>
    <property type="match status" value="1"/>
</dbReference>
<dbReference type="InterPro" id="IPR013332">
    <property type="entry name" value="KPR_N"/>
</dbReference>
<keyword evidence="4" id="KW-0566">Pantothenate biosynthesis</keyword>
<evidence type="ECO:0000313" key="8">
    <source>
        <dbReference type="Proteomes" id="UP000823935"/>
    </source>
</evidence>
<accession>A0A9D1JM62</accession>
<dbReference type="NCBIfam" id="TIGR00745">
    <property type="entry name" value="apbA_panE"/>
    <property type="match status" value="1"/>
</dbReference>
<dbReference type="PANTHER" id="PTHR21708">
    <property type="entry name" value="PROBABLE 2-DEHYDROPANTOATE 2-REDUCTASE"/>
    <property type="match status" value="1"/>
</dbReference>
<dbReference type="PANTHER" id="PTHR21708:SF26">
    <property type="entry name" value="2-DEHYDROPANTOATE 2-REDUCTASE"/>
    <property type="match status" value="1"/>
</dbReference>
<dbReference type="EC" id="1.1.1.169" evidence="4"/>
<evidence type="ECO:0000259" key="5">
    <source>
        <dbReference type="Pfam" id="PF02558"/>
    </source>
</evidence>
<evidence type="ECO:0000259" key="6">
    <source>
        <dbReference type="Pfam" id="PF08546"/>
    </source>
</evidence>
<dbReference type="InterPro" id="IPR013328">
    <property type="entry name" value="6PGD_dom2"/>
</dbReference>
<dbReference type="SUPFAM" id="SSF51735">
    <property type="entry name" value="NAD(P)-binding Rossmann-fold domains"/>
    <property type="match status" value="1"/>
</dbReference>
<dbReference type="SUPFAM" id="SSF48179">
    <property type="entry name" value="6-phosphogluconate dehydrogenase C-terminal domain-like"/>
    <property type="match status" value="1"/>
</dbReference>
<evidence type="ECO:0000256" key="1">
    <source>
        <dbReference type="ARBA" id="ARBA00007870"/>
    </source>
</evidence>
<gene>
    <name evidence="7" type="ORF">IAB44_16495</name>
</gene>
<comment type="similarity">
    <text evidence="1 4">Belongs to the ketopantoate reductase family.</text>
</comment>
<keyword evidence="3 4" id="KW-0560">Oxidoreductase</keyword>
<protein>
    <recommendedName>
        <fullName evidence="4">2-dehydropantoate 2-reductase</fullName>
        <ecNumber evidence="4">1.1.1.169</ecNumber>
    </recommendedName>
    <alternativeName>
        <fullName evidence="4">Ketopantoate reductase</fullName>
    </alternativeName>
</protein>
<comment type="catalytic activity">
    <reaction evidence="4">
        <text>(R)-pantoate + NADP(+) = 2-dehydropantoate + NADPH + H(+)</text>
        <dbReference type="Rhea" id="RHEA:16233"/>
        <dbReference type="ChEBI" id="CHEBI:11561"/>
        <dbReference type="ChEBI" id="CHEBI:15378"/>
        <dbReference type="ChEBI" id="CHEBI:15980"/>
        <dbReference type="ChEBI" id="CHEBI:57783"/>
        <dbReference type="ChEBI" id="CHEBI:58349"/>
        <dbReference type="EC" id="1.1.1.169"/>
    </reaction>
</comment>
<comment type="function">
    <text evidence="4">Catalyzes the NADPH-dependent reduction of ketopantoate into pantoic acid.</text>
</comment>
<dbReference type="InterPro" id="IPR036291">
    <property type="entry name" value="NAD(P)-bd_dom_sf"/>
</dbReference>
<comment type="pathway">
    <text evidence="4">Cofactor biosynthesis; (R)-pantothenate biosynthesis; (R)-pantoate from 3-methyl-2-oxobutanoate: step 2/2.</text>
</comment>
<feature type="domain" description="Ketopantoate reductase C-terminal" evidence="6">
    <location>
        <begin position="183"/>
        <end position="300"/>
    </location>
</feature>